<keyword evidence="1" id="KW-0175">Coiled coil</keyword>
<keyword evidence="3" id="KW-1185">Reference proteome</keyword>
<dbReference type="RefSeq" id="WP_089803773.1">
    <property type="nucleotide sequence ID" value="NZ_FOYT01000001.1"/>
</dbReference>
<organism evidence="2 3">
    <name type="scientific">Halogeometricum rufum</name>
    <dbReference type="NCBI Taxonomy" id="553469"/>
    <lineage>
        <taxon>Archaea</taxon>
        <taxon>Methanobacteriati</taxon>
        <taxon>Methanobacteriota</taxon>
        <taxon>Stenosarchaea group</taxon>
        <taxon>Halobacteria</taxon>
        <taxon>Halobacteriales</taxon>
        <taxon>Haloferacaceae</taxon>
        <taxon>Halogeometricum</taxon>
    </lineage>
</organism>
<accession>A0A1I6FVC9</accession>
<sequence>MSDETPNADDADDLRERLLAARADRDDAEAAIAETGEESVVAAADAYRKATRLLDDYEESAVGTGDFQAYVEFQDKFLGLVEDLPEDLPDRDAFEAAADRMDRRRLRERDFEGARADLEPAAAYVDRLDRRTETTDALTEARRDAKLLLNDLDDRIEELERLVKLGEADVDAPVERLRDPIEAYDERVTEEFRSFKSSASIREVLSVVEAAEWYPLVEFRSPPRDLREFARESPDADEPIPTLLDYADYTGSKLDHYAEDPAMLQTSVAVHRTYLERLDAGPLRVPSPPPDAETLRRRANELVSVLSRFADEETIAALRRVRELTRRDDYERLRTATRARTELTDDELERLRSGAVESDLAELRDARDALAEALSEDGG</sequence>
<gene>
    <name evidence="2" type="ORF">SAMN04487947_0075</name>
</gene>
<dbReference type="Pfam" id="PF23432">
    <property type="entry name" value="DUF7118"/>
    <property type="match status" value="1"/>
</dbReference>
<dbReference type="AlphaFoldDB" id="A0A1I6FVC9"/>
<feature type="coiled-coil region" evidence="1">
    <location>
        <begin position="142"/>
        <end position="169"/>
    </location>
</feature>
<evidence type="ECO:0000256" key="1">
    <source>
        <dbReference type="SAM" id="Coils"/>
    </source>
</evidence>
<dbReference type="EMBL" id="FOYT01000001">
    <property type="protein sequence ID" value="SFR33883.1"/>
    <property type="molecule type" value="Genomic_DNA"/>
</dbReference>
<dbReference type="STRING" id="553469.SAMN04487947_0075"/>
<dbReference type="InterPro" id="IPR055542">
    <property type="entry name" value="DUF7118"/>
</dbReference>
<reference evidence="3" key="1">
    <citation type="submission" date="2016-10" db="EMBL/GenBank/DDBJ databases">
        <authorList>
            <person name="Varghese N."/>
            <person name="Submissions S."/>
        </authorList>
    </citation>
    <scope>NUCLEOTIDE SEQUENCE [LARGE SCALE GENOMIC DNA]</scope>
    <source>
        <strain evidence="3">CGMCC 1.7736</strain>
    </source>
</reference>
<evidence type="ECO:0000313" key="2">
    <source>
        <dbReference type="EMBL" id="SFR33883.1"/>
    </source>
</evidence>
<dbReference type="Proteomes" id="UP000198531">
    <property type="component" value="Unassembled WGS sequence"/>
</dbReference>
<evidence type="ECO:0000313" key="3">
    <source>
        <dbReference type="Proteomes" id="UP000198531"/>
    </source>
</evidence>
<protein>
    <submittedName>
        <fullName evidence="2">Uncharacterized protein</fullName>
    </submittedName>
</protein>
<name>A0A1I6FVC9_9EURY</name>
<proteinExistence type="predicted"/>
<dbReference type="OrthoDB" id="204360at2157"/>